<evidence type="ECO:0000313" key="8">
    <source>
        <dbReference type="Proteomes" id="UP001642360"/>
    </source>
</evidence>
<protein>
    <recommendedName>
        <fullName evidence="6">Glycosyltransferase 61 catalytic domain-containing protein</fullName>
    </recommendedName>
</protein>
<dbReference type="Proteomes" id="UP001642360">
    <property type="component" value="Unassembled WGS sequence"/>
</dbReference>
<feature type="domain" description="Glycosyltransferase 61 catalytic" evidence="6">
    <location>
        <begin position="247"/>
        <end position="369"/>
    </location>
</feature>
<dbReference type="PANTHER" id="PTHR20961">
    <property type="entry name" value="GLYCOSYLTRANSFERASE"/>
    <property type="match status" value="1"/>
</dbReference>
<proteinExistence type="predicted"/>
<dbReference type="EMBL" id="CAUOFW020001225">
    <property type="protein sequence ID" value="CAK9142383.1"/>
    <property type="molecule type" value="Genomic_DNA"/>
</dbReference>
<evidence type="ECO:0000256" key="5">
    <source>
        <dbReference type="SAM" id="Phobius"/>
    </source>
</evidence>
<dbReference type="InterPro" id="IPR049625">
    <property type="entry name" value="Glyco_transf_61_cat"/>
</dbReference>
<keyword evidence="8" id="KW-1185">Reference proteome</keyword>
<evidence type="ECO:0000256" key="4">
    <source>
        <dbReference type="ARBA" id="ARBA00023180"/>
    </source>
</evidence>
<accession>A0ABC8RBM8</accession>
<keyword evidence="5" id="KW-1133">Transmembrane helix</keyword>
<name>A0ABC8RBM8_9AQUA</name>
<keyword evidence="5" id="KW-0812">Transmembrane</keyword>
<dbReference type="InterPro" id="IPR007657">
    <property type="entry name" value="Glycosyltransferase_61"/>
</dbReference>
<evidence type="ECO:0000313" key="7">
    <source>
        <dbReference type="EMBL" id="CAK9142383.1"/>
    </source>
</evidence>
<gene>
    <name evidence="7" type="ORF">ILEXP_LOCUS10070</name>
</gene>
<keyword evidence="5" id="KW-0472">Membrane</keyword>
<sequence>MAPCGSIDGGRFLRDAAGSQAMKEKGPTTLAICLMVLIFVFLLDITFKISISSVTYSKRTEDKTISEQNLSKQRSKVTEPIKCDRSHYEYDVCYLNRSTVLDPTTATLSAVDPTNSTPRQLEKIRPYPRKWQNQVMSLIRELTLTTAPPNTSCAIIHRIPALVFSAGGYTGNFLHDFNDGFIPLFLTVNSLLPNQEIILVEIILVVVNCNEGWLLKYAKLLHRFTSHPIINLDDETITHCFPSATVGLISHGPMTVNPTLLPGPHSKSILDFRALLATTYSQSHELPSKQLKARPQLVMVSRESNRRILNQDDVQEAAEDVGFDVVIFEPTHKTPLHEAFRLIDASHAMMGVHGAGLTHELFLRPGAVFMQVVPIGFDWLAEICFGKLAISLGLEYIEYDIEAQESSLMDKYARDSLELSNPGAILNGNWSKMGTYLTQDVKLDLVRTRKYLEKAYKKARKFMLRESLYVE</sequence>
<keyword evidence="4" id="KW-0325">Glycoprotein</keyword>
<comment type="caution">
    <text evidence="7">The sequence shown here is derived from an EMBL/GenBank/DDBJ whole genome shotgun (WGS) entry which is preliminary data.</text>
</comment>
<evidence type="ECO:0000256" key="1">
    <source>
        <dbReference type="ARBA" id="ARBA00004323"/>
    </source>
</evidence>
<keyword evidence="2" id="KW-0328">Glycosyltransferase</keyword>
<evidence type="ECO:0000256" key="2">
    <source>
        <dbReference type="ARBA" id="ARBA00022676"/>
    </source>
</evidence>
<comment type="subcellular location">
    <subcellularLocation>
        <location evidence="1">Golgi apparatus membrane</location>
        <topology evidence="1">Single-pass type II membrane protein</topology>
    </subcellularLocation>
</comment>
<organism evidence="7 8">
    <name type="scientific">Ilex paraguariensis</name>
    <name type="common">yerba mate</name>
    <dbReference type="NCBI Taxonomy" id="185542"/>
    <lineage>
        <taxon>Eukaryota</taxon>
        <taxon>Viridiplantae</taxon>
        <taxon>Streptophyta</taxon>
        <taxon>Embryophyta</taxon>
        <taxon>Tracheophyta</taxon>
        <taxon>Spermatophyta</taxon>
        <taxon>Magnoliopsida</taxon>
        <taxon>eudicotyledons</taxon>
        <taxon>Gunneridae</taxon>
        <taxon>Pentapetalae</taxon>
        <taxon>asterids</taxon>
        <taxon>campanulids</taxon>
        <taxon>Aquifoliales</taxon>
        <taxon>Aquifoliaceae</taxon>
        <taxon>Ilex</taxon>
    </lineage>
</organism>
<feature type="transmembrane region" description="Helical" evidence="5">
    <location>
        <begin position="29"/>
        <end position="49"/>
    </location>
</feature>
<dbReference type="GO" id="GO:0000139">
    <property type="term" value="C:Golgi membrane"/>
    <property type="evidence" value="ECO:0007669"/>
    <property type="project" value="UniProtKB-SubCell"/>
</dbReference>
<keyword evidence="3" id="KW-0808">Transferase</keyword>
<evidence type="ECO:0000256" key="3">
    <source>
        <dbReference type="ARBA" id="ARBA00022679"/>
    </source>
</evidence>
<dbReference type="AlphaFoldDB" id="A0ABC8RBM8"/>
<reference evidence="7 8" key="1">
    <citation type="submission" date="2024-02" db="EMBL/GenBank/DDBJ databases">
        <authorList>
            <person name="Vignale AGUSTIN F."/>
            <person name="Sosa J E."/>
            <person name="Modenutti C."/>
        </authorList>
    </citation>
    <scope>NUCLEOTIDE SEQUENCE [LARGE SCALE GENOMIC DNA]</scope>
</reference>
<evidence type="ECO:0000259" key="6">
    <source>
        <dbReference type="Pfam" id="PF04577"/>
    </source>
</evidence>
<dbReference type="Pfam" id="PF04577">
    <property type="entry name" value="Glyco_transf_61"/>
    <property type="match status" value="1"/>
</dbReference>
<dbReference type="GO" id="GO:0016763">
    <property type="term" value="F:pentosyltransferase activity"/>
    <property type="evidence" value="ECO:0007669"/>
    <property type="project" value="UniProtKB-ARBA"/>
</dbReference>
<dbReference type="PANTHER" id="PTHR20961:SF86">
    <property type="entry name" value="GLYCOSYLTRANSFERASE FAMILY 61 PROTEIN"/>
    <property type="match status" value="1"/>
</dbReference>